<keyword evidence="2" id="KW-1185">Reference proteome</keyword>
<evidence type="ECO:0000313" key="1">
    <source>
        <dbReference type="EMBL" id="KAK4816505.1"/>
    </source>
</evidence>
<dbReference type="PANTHER" id="PTHR33332">
    <property type="entry name" value="REVERSE TRANSCRIPTASE DOMAIN-CONTAINING PROTEIN"/>
    <property type="match status" value="1"/>
</dbReference>
<dbReference type="AlphaFoldDB" id="A0AAN7NIX0"/>
<dbReference type="Proteomes" id="UP001333110">
    <property type="component" value="Unassembled WGS sequence"/>
</dbReference>
<accession>A0AAN7NIX0</accession>
<organism evidence="1 2">
    <name type="scientific">Mycteria americana</name>
    <name type="common">Wood stork</name>
    <dbReference type="NCBI Taxonomy" id="33587"/>
    <lineage>
        <taxon>Eukaryota</taxon>
        <taxon>Metazoa</taxon>
        <taxon>Chordata</taxon>
        <taxon>Craniata</taxon>
        <taxon>Vertebrata</taxon>
        <taxon>Euteleostomi</taxon>
        <taxon>Archelosauria</taxon>
        <taxon>Archosauria</taxon>
        <taxon>Dinosauria</taxon>
        <taxon>Saurischia</taxon>
        <taxon>Theropoda</taxon>
        <taxon>Coelurosauria</taxon>
        <taxon>Aves</taxon>
        <taxon>Neognathae</taxon>
        <taxon>Neoaves</taxon>
        <taxon>Aequornithes</taxon>
        <taxon>Ciconiiformes</taxon>
        <taxon>Ciconiidae</taxon>
        <taxon>Mycteria</taxon>
    </lineage>
</organism>
<gene>
    <name evidence="1" type="ORF">QYF61_017466</name>
</gene>
<protein>
    <submittedName>
        <fullName evidence="1">Uncharacterized protein</fullName>
    </submittedName>
</protein>
<reference evidence="1 2" key="1">
    <citation type="journal article" date="2023" name="J. Hered.">
        <title>Chromosome-level genome of the wood stork (Mycteria americana) provides insight into avian chromosome evolution.</title>
        <authorList>
            <person name="Flamio R. Jr."/>
            <person name="Ramstad K.M."/>
        </authorList>
    </citation>
    <scope>NUCLEOTIDE SEQUENCE [LARGE SCALE GENOMIC DNA]</scope>
    <source>
        <strain evidence="1">JAX WOST 10</strain>
    </source>
</reference>
<name>A0AAN7NIX0_MYCAM</name>
<proteinExistence type="predicted"/>
<sequence>MSQQCALVVKKANGIPGCIRQKIASRLREAILPLYSELMRPHLESCVQFWAPQYMRDMDALERVQRRTAKMMRGLDHFSYEERLRGTVQPGEKQAQGDLINVYKYLKGACKEDKARLFLVVPRDRTRESEVKAGQWQIDD</sequence>
<evidence type="ECO:0000313" key="2">
    <source>
        <dbReference type="Proteomes" id="UP001333110"/>
    </source>
</evidence>
<comment type="caution">
    <text evidence="1">The sequence shown here is derived from an EMBL/GenBank/DDBJ whole genome shotgun (WGS) entry which is preliminary data.</text>
</comment>
<dbReference type="EMBL" id="JAUNZN010000009">
    <property type="protein sequence ID" value="KAK4816505.1"/>
    <property type="molecule type" value="Genomic_DNA"/>
</dbReference>